<accession>A0A7S0UG21</accession>
<evidence type="ECO:0000313" key="7">
    <source>
        <dbReference type="EMBL" id="CAD8761406.1"/>
    </source>
</evidence>
<dbReference type="PANTHER" id="PTHR12385">
    <property type="entry name" value="CHOLINE TRANSPORTER-LIKE (SLC FAMILY 44)"/>
    <property type="match status" value="1"/>
</dbReference>
<sequence length="517" mass="56518">MQEDNTTQEIEERLSERLLGNDADMEYVESGFRIDGSSSHIDISATALMEGGGDIMVDATGQRGGFGGPVQPEYRDAPFALAFLLHLGVVFFFAVTWGFSAFGQSGDNSSSGESTSPPGYGEDPSLSVLMWLVLLACVISIGISALSLRVMMHHAETLIQASLVGSICFLGAISVLFLLLGAVWFAVGLALFSLWSAWYAKTVWIRIPFASSNLRAALSAIQTNGGVFAVAYGVAGLAVLWTMVWSLALVGLIYKNQDWDSCDEHRCTNTSVPMLFFMLLSFYWTIQVFQNVLHVTVSGVVGTWWFAPHDALSAFSPAIVDSFRRATTYSFGSICMGSLLVSIIQTLETMVRSTKKYNRGGLLTCLLECILSLLSRIAIYFNRWAYCYVGLYGFDYISSGRKAIELFRAKGWTTIITDDLVHRSLRLVSVVVGALSGFLGMLLGKAAGWNSEGVVFVWCFLIGLSMATILMNVVLSAVDTVIVAFAEAPAEFQTHHPALSNNMILKWRQVFPEDCGF</sequence>
<comment type="similarity">
    <text evidence="2 6">Belongs to the CTL (choline transporter-like) family.</text>
</comment>
<dbReference type="Pfam" id="PF04515">
    <property type="entry name" value="Choline_transpo"/>
    <property type="match status" value="1"/>
</dbReference>
<name>A0A7S0UG21_9STRA</name>
<dbReference type="GO" id="GO:0005886">
    <property type="term" value="C:plasma membrane"/>
    <property type="evidence" value="ECO:0007669"/>
    <property type="project" value="UniProtKB-SubCell"/>
</dbReference>
<evidence type="ECO:0000256" key="6">
    <source>
        <dbReference type="RuleBase" id="RU368066"/>
    </source>
</evidence>
<comment type="function">
    <text evidence="6">Choline transporter.</text>
</comment>
<reference evidence="7" key="1">
    <citation type="submission" date="2021-01" db="EMBL/GenBank/DDBJ databases">
        <authorList>
            <person name="Corre E."/>
            <person name="Pelletier E."/>
            <person name="Niang G."/>
            <person name="Scheremetjew M."/>
            <person name="Finn R."/>
            <person name="Kale V."/>
            <person name="Holt S."/>
            <person name="Cochrane G."/>
            <person name="Meng A."/>
            <person name="Brown T."/>
            <person name="Cohen L."/>
        </authorList>
    </citation>
    <scope>NUCLEOTIDE SEQUENCE</scope>
    <source>
        <strain evidence="7">UNC1205</strain>
    </source>
</reference>
<feature type="transmembrane region" description="Helical" evidence="6">
    <location>
        <begin position="163"/>
        <end position="195"/>
    </location>
</feature>
<dbReference type="InterPro" id="IPR007603">
    <property type="entry name" value="Choline_transptr-like"/>
</dbReference>
<evidence type="ECO:0000256" key="4">
    <source>
        <dbReference type="ARBA" id="ARBA00022989"/>
    </source>
</evidence>
<comment type="subcellular location">
    <subcellularLocation>
        <location evidence="6">Cell membrane</location>
        <topology evidence="6">Multi-pass membrane protein</topology>
    </subcellularLocation>
    <subcellularLocation>
        <location evidence="1">Membrane</location>
        <topology evidence="1">Multi-pass membrane protein</topology>
    </subcellularLocation>
</comment>
<evidence type="ECO:0000256" key="5">
    <source>
        <dbReference type="ARBA" id="ARBA00023136"/>
    </source>
</evidence>
<dbReference type="PANTHER" id="PTHR12385:SF4">
    <property type="entry name" value="PROTEIN PNS1"/>
    <property type="match status" value="1"/>
</dbReference>
<protein>
    <recommendedName>
        <fullName evidence="6">Choline transporter-like protein</fullName>
    </recommendedName>
</protein>
<feature type="transmembrane region" description="Helical" evidence="6">
    <location>
        <begin position="326"/>
        <end position="348"/>
    </location>
</feature>
<feature type="transmembrane region" description="Helical" evidence="6">
    <location>
        <begin position="128"/>
        <end position="151"/>
    </location>
</feature>
<proteinExistence type="inferred from homology"/>
<keyword evidence="5 6" id="KW-0472">Membrane</keyword>
<dbReference type="GO" id="GO:0022857">
    <property type="term" value="F:transmembrane transporter activity"/>
    <property type="evidence" value="ECO:0007669"/>
    <property type="project" value="UniProtKB-UniRule"/>
</dbReference>
<evidence type="ECO:0000256" key="1">
    <source>
        <dbReference type="ARBA" id="ARBA00004141"/>
    </source>
</evidence>
<dbReference type="EMBL" id="HBFL01002053">
    <property type="protein sequence ID" value="CAD8761406.1"/>
    <property type="molecule type" value="Transcribed_RNA"/>
</dbReference>
<keyword evidence="3 6" id="KW-0812">Transmembrane</keyword>
<evidence type="ECO:0000256" key="2">
    <source>
        <dbReference type="ARBA" id="ARBA00007168"/>
    </source>
</evidence>
<feature type="transmembrane region" description="Helical" evidence="6">
    <location>
        <begin position="79"/>
        <end position="99"/>
    </location>
</feature>
<gene>
    <name evidence="7" type="ORF">PDEL1432_LOCUS1446</name>
</gene>
<feature type="transmembrane region" description="Helical" evidence="6">
    <location>
        <begin position="275"/>
        <end position="306"/>
    </location>
</feature>
<feature type="transmembrane region" description="Helical" evidence="6">
    <location>
        <begin position="424"/>
        <end position="443"/>
    </location>
</feature>
<evidence type="ECO:0000256" key="3">
    <source>
        <dbReference type="ARBA" id="ARBA00022692"/>
    </source>
</evidence>
<feature type="transmembrane region" description="Helical" evidence="6">
    <location>
        <begin position="229"/>
        <end position="254"/>
    </location>
</feature>
<dbReference type="AlphaFoldDB" id="A0A7S0UG21"/>
<feature type="transmembrane region" description="Helical" evidence="6">
    <location>
        <begin position="455"/>
        <end position="475"/>
    </location>
</feature>
<keyword evidence="4 6" id="KW-1133">Transmembrane helix</keyword>
<organism evidence="7">
    <name type="scientific">Pseudo-nitzschia delicatissima</name>
    <dbReference type="NCBI Taxonomy" id="44447"/>
    <lineage>
        <taxon>Eukaryota</taxon>
        <taxon>Sar</taxon>
        <taxon>Stramenopiles</taxon>
        <taxon>Ochrophyta</taxon>
        <taxon>Bacillariophyta</taxon>
        <taxon>Bacillariophyceae</taxon>
        <taxon>Bacillariophycidae</taxon>
        <taxon>Bacillariales</taxon>
        <taxon>Bacillariaceae</taxon>
        <taxon>Pseudo-nitzschia</taxon>
    </lineage>
</organism>